<dbReference type="Gene3D" id="1.10.150.280">
    <property type="entry name" value="AF1531-like domain"/>
    <property type="match status" value="1"/>
</dbReference>
<keyword evidence="1" id="KW-0472">Membrane</keyword>
<feature type="transmembrane region" description="Helical" evidence="1">
    <location>
        <begin position="128"/>
        <end position="149"/>
    </location>
</feature>
<proteinExistence type="predicted"/>
<evidence type="ECO:0000313" key="2">
    <source>
        <dbReference type="EMBL" id="GLZ80978.1"/>
    </source>
</evidence>
<evidence type="ECO:0000256" key="1">
    <source>
        <dbReference type="SAM" id="Phobius"/>
    </source>
</evidence>
<keyword evidence="1" id="KW-0812">Transmembrane</keyword>
<evidence type="ECO:0008006" key="4">
    <source>
        <dbReference type="Google" id="ProtNLM"/>
    </source>
</evidence>
<name>A0A9W6WCD7_9ACTN</name>
<dbReference type="Proteomes" id="UP001165079">
    <property type="component" value="Unassembled WGS sequence"/>
</dbReference>
<keyword evidence="3" id="KW-1185">Reference proteome</keyword>
<gene>
    <name evidence="2" type="ORF">Afil01_57850</name>
</gene>
<dbReference type="InterPro" id="IPR010994">
    <property type="entry name" value="RuvA_2-like"/>
</dbReference>
<dbReference type="EMBL" id="BSTX01000004">
    <property type="protein sequence ID" value="GLZ80978.1"/>
    <property type="molecule type" value="Genomic_DNA"/>
</dbReference>
<accession>A0A9W6WCD7</accession>
<protein>
    <recommendedName>
        <fullName evidence="4">Helix-hairpin-helix domain-containing protein</fullName>
    </recommendedName>
</protein>
<sequence>MRILVLGTGPGAASARQFAHARGLALARHALDQVGYIVTDDTVNPRDPKLVAAKALGMRVMDDTEFVNQPEGMLLPQPHEGHLVPRQRGHHPHPRPTVVDDALRALGDAARRADGNAVRNVLRQLFSVLWAISPLITGGLSTPIIFGHAAAKLKSVLLGICTAVYGGILLGVLILGGIMGGDLINGGRVQPNPFIIAGVFAIVFGGTAHAFAIRKKVFAPDKAEPQPARRVPTDDVEARALARRERRQRAREIATEDPALADELGIGRPDLRTGYDDGGLIDVNAVPAGVLAEMRGVDEATAERIVEIRALSGPFTSTEDLIVRADLDPASQRIVEEYALYRS</sequence>
<dbReference type="AlphaFoldDB" id="A0A9W6WCD7"/>
<feature type="transmembrane region" description="Helical" evidence="1">
    <location>
        <begin position="156"/>
        <end position="179"/>
    </location>
</feature>
<reference evidence="2" key="1">
    <citation type="submission" date="2023-03" db="EMBL/GenBank/DDBJ databases">
        <title>Actinorhabdospora filicis NBRC 111898.</title>
        <authorList>
            <person name="Ichikawa N."/>
            <person name="Sato H."/>
            <person name="Tonouchi N."/>
        </authorList>
    </citation>
    <scope>NUCLEOTIDE SEQUENCE</scope>
    <source>
        <strain evidence="2">NBRC 111898</strain>
    </source>
</reference>
<dbReference type="Pfam" id="PF12836">
    <property type="entry name" value="HHH_3"/>
    <property type="match status" value="1"/>
</dbReference>
<evidence type="ECO:0000313" key="3">
    <source>
        <dbReference type="Proteomes" id="UP001165079"/>
    </source>
</evidence>
<dbReference type="SUPFAM" id="SSF47781">
    <property type="entry name" value="RuvA domain 2-like"/>
    <property type="match status" value="1"/>
</dbReference>
<dbReference type="RefSeq" id="WP_285666280.1">
    <property type="nucleotide sequence ID" value="NZ_BSTX01000004.1"/>
</dbReference>
<comment type="caution">
    <text evidence="2">The sequence shown here is derived from an EMBL/GenBank/DDBJ whole genome shotgun (WGS) entry which is preliminary data.</text>
</comment>
<keyword evidence="1" id="KW-1133">Transmembrane helix</keyword>
<feature type="transmembrane region" description="Helical" evidence="1">
    <location>
        <begin position="194"/>
        <end position="213"/>
    </location>
</feature>
<organism evidence="2 3">
    <name type="scientific">Actinorhabdospora filicis</name>
    <dbReference type="NCBI Taxonomy" id="1785913"/>
    <lineage>
        <taxon>Bacteria</taxon>
        <taxon>Bacillati</taxon>
        <taxon>Actinomycetota</taxon>
        <taxon>Actinomycetes</taxon>
        <taxon>Micromonosporales</taxon>
        <taxon>Micromonosporaceae</taxon>
        <taxon>Actinorhabdospora</taxon>
    </lineage>
</organism>